<evidence type="ECO:0000313" key="1">
    <source>
        <dbReference type="EMBL" id="KAI9922012.1"/>
    </source>
</evidence>
<evidence type="ECO:0000313" key="2">
    <source>
        <dbReference type="Proteomes" id="UP001163321"/>
    </source>
</evidence>
<sequence>MLDNSGDAETIISALVAYEASMAAADRLTNFDYGDEDEVHDNQEVGENRQNMRDQVDDGHGEDESVSANFGSEVDPTDEGSVADATEVGEDVCDSTHEKGSKATYRTEDGRSEDSLDGANADTYSLIEWYKFYII</sequence>
<organism evidence="1 2">
    <name type="scientific">Peronosclerospora sorghi</name>
    <dbReference type="NCBI Taxonomy" id="230839"/>
    <lineage>
        <taxon>Eukaryota</taxon>
        <taxon>Sar</taxon>
        <taxon>Stramenopiles</taxon>
        <taxon>Oomycota</taxon>
        <taxon>Peronosporomycetes</taxon>
        <taxon>Peronosporales</taxon>
        <taxon>Peronosporaceae</taxon>
        <taxon>Peronosclerospora</taxon>
    </lineage>
</organism>
<dbReference type="Proteomes" id="UP001163321">
    <property type="component" value="Chromosome 1"/>
</dbReference>
<proteinExistence type="predicted"/>
<protein>
    <submittedName>
        <fullName evidence="1">Uncharacterized protein</fullName>
    </submittedName>
</protein>
<gene>
    <name evidence="1" type="ORF">PsorP6_000503</name>
</gene>
<reference evidence="1 2" key="1">
    <citation type="journal article" date="2022" name="bioRxiv">
        <title>The genome of the oomycete Peronosclerospora sorghi, a cosmopolitan pathogen of maize and sorghum, is inflated with dispersed pseudogenes.</title>
        <authorList>
            <person name="Fletcher K."/>
            <person name="Martin F."/>
            <person name="Isakeit T."/>
            <person name="Cavanaugh K."/>
            <person name="Magill C."/>
            <person name="Michelmore R."/>
        </authorList>
    </citation>
    <scope>NUCLEOTIDE SEQUENCE [LARGE SCALE GENOMIC DNA]</scope>
    <source>
        <strain evidence="1">P6</strain>
    </source>
</reference>
<name>A0ACC0WTC2_9STRA</name>
<comment type="caution">
    <text evidence="1">The sequence shown here is derived from an EMBL/GenBank/DDBJ whole genome shotgun (WGS) entry which is preliminary data.</text>
</comment>
<dbReference type="EMBL" id="CM047580">
    <property type="protein sequence ID" value="KAI9922012.1"/>
    <property type="molecule type" value="Genomic_DNA"/>
</dbReference>
<accession>A0ACC0WTC2</accession>
<keyword evidence="2" id="KW-1185">Reference proteome</keyword>